<protein>
    <submittedName>
        <fullName evidence="6">Acyl-CoA/acyl-ACP dehydrogenase</fullName>
    </submittedName>
</protein>
<keyword evidence="7" id="KW-1185">Reference proteome</keyword>
<dbReference type="PANTHER" id="PTHR43831">
    <property type="entry name" value="ISOBUTYRYL-COA DEHYDROGENASE"/>
    <property type="match status" value="1"/>
</dbReference>
<dbReference type="Gene3D" id="1.10.540.10">
    <property type="entry name" value="Acyl-CoA dehydrogenase/oxidase, N-terminal domain"/>
    <property type="match status" value="1"/>
</dbReference>
<name>A0ABS5QFV8_9PROT</name>
<dbReference type="RefSeq" id="WP_213670456.1">
    <property type="nucleotide sequence ID" value="NZ_JAHCDA010000002.1"/>
</dbReference>
<comment type="caution">
    <text evidence="6">The sequence shown here is derived from an EMBL/GenBank/DDBJ whole genome shotgun (WGS) entry which is preliminary data.</text>
</comment>
<reference evidence="6 7" key="1">
    <citation type="submission" date="2021-05" db="EMBL/GenBank/DDBJ databases">
        <title>Roseococcus sp. XZZS9, whole genome shotgun sequencing project.</title>
        <authorList>
            <person name="Zhao G."/>
            <person name="Shen L."/>
        </authorList>
    </citation>
    <scope>NUCLEOTIDE SEQUENCE [LARGE SCALE GENOMIC DNA]</scope>
    <source>
        <strain evidence="6 7">XZZS9</strain>
    </source>
</reference>
<keyword evidence="1" id="KW-0285">Flavoprotein</keyword>
<dbReference type="Gene3D" id="1.20.140.10">
    <property type="entry name" value="Butyryl-CoA Dehydrogenase, subunit A, domain 3"/>
    <property type="match status" value="1"/>
</dbReference>
<keyword evidence="2" id="KW-0560">Oxidoreductase</keyword>
<dbReference type="SUPFAM" id="SSF56645">
    <property type="entry name" value="Acyl-CoA dehydrogenase NM domain-like"/>
    <property type="match status" value="1"/>
</dbReference>
<feature type="domain" description="Acyl-CoA oxidase/dehydrogenase middle" evidence="3">
    <location>
        <begin position="124"/>
        <end position="216"/>
    </location>
</feature>
<dbReference type="Pfam" id="PF02771">
    <property type="entry name" value="Acyl-CoA_dh_N"/>
    <property type="match status" value="1"/>
</dbReference>
<proteinExistence type="predicted"/>
<evidence type="ECO:0000259" key="3">
    <source>
        <dbReference type="Pfam" id="PF02770"/>
    </source>
</evidence>
<sequence length="397" mass="41933">MRAFDDDRAALLRRAAQVATGLAATAATFDRTAAFPFEHIEALHAAGLLALAVRREAGGHGAGLGTAQAVVGEVARGDASTALFLVNHYMLYAAIAKRDNWPEDLASRLEREAANHPALINALLAEPELGSASRGGLPGTLARRVEGGWRLSGRKAYCTGIPGLAWLYVLARTDEAETRVGNFVIPARSPGISVIENWDHVGMRATNSHEVVLDDVFVPAADVTVLRPAGSPPDRASTTLLWNAGLLAALYDGIARAARDWLVRFLNGRVPSSLGAPLATLPRMQEAVGRIETQLSLNATLLRLFAQDVDGGAPPDVTLPLSNLLKQLVVDTAAEVTAAALDLTGNHGLSRSHPLERLHRDALCGRIHAPHSELLRTTAGRAALAAGQPGPARMAAE</sequence>
<evidence type="ECO:0000313" key="6">
    <source>
        <dbReference type="EMBL" id="MBS7811807.1"/>
    </source>
</evidence>
<dbReference type="InterPro" id="IPR046373">
    <property type="entry name" value="Acyl-CoA_Oxase/DH_mid-dom_sf"/>
</dbReference>
<gene>
    <name evidence="6" type="ORF">KHU32_12735</name>
</gene>
<dbReference type="InterPro" id="IPR052547">
    <property type="entry name" value="Mito_Isobutyryl-CoADH"/>
</dbReference>
<dbReference type="InterPro" id="IPR006091">
    <property type="entry name" value="Acyl-CoA_Oxase/DH_mid-dom"/>
</dbReference>
<dbReference type="PANTHER" id="PTHR43831:SF1">
    <property type="entry name" value="ISOBUTYRYL-COA DEHYDROGENASE, MITOCHONDRIAL"/>
    <property type="match status" value="1"/>
</dbReference>
<dbReference type="InterPro" id="IPR013786">
    <property type="entry name" value="AcylCoA_DH/ox_N"/>
</dbReference>
<dbReference type="EMBL" id="JAHCDA010000002">
    <property type="protein sequence ID" value="MBS7811807.1"/>
    <property type="molecule type" value="Genomic_DNA"/>
</dbReference>
<dbReference type="SUPFAM" id="SSF47203">
    <property type="entry name" value="Acyl-CoA dehydrogenase C-terminal domain-like"/>
    <property type="match status" value="1"/>
</dbReference>
<feature type="domain" description="Acyl-CoA dehydrogenase C-terminal" evidence="5">
    <location>
        <begin position="248"/>
        <end position="372"/>
    </location>
</feature>
<dbReference type="CDD" id="cd00567">
    <property type="entry name" value="ACAD"/>
    <property type="match status" value="1"/>
</dbReference>
<organism evidence="6 7">
    <name type="scientific">Roseococcus pinisoli</name>
    <dbReference type="NCBI Taxonomy" id="2835040"/>
    <lineage>
        <taxon>Bacteria</taxon>
        <taxon>Pseudomonadati</taxon>
        <taxon>Pseudomonadota</taxon>
        <taxon>Alphaproteobacteria</taxon>
        <taxon>Acetobacterales</taxon>
        <taxon>Roseomonadaceae</taxon>
        <taxon>Roseococcus</taxon>
    </lineage>
</organism>
<evidence type="ECO:0000259" key="4">
    <source>
        <dbReference type="Pfam" id="PF02771"/>
    </source>
</evidence>
<dbReference type="Pfam" id="PF08028">
    <property type="entry name" value="Acyl-CoA_dh_2"/>
    <property type="match status" value="1"/>
</dbReference>
<dbReference type="InterPro" id="IPR036250">
    <property type="entry name" value="AcylCo_DH-like_C"/>
</dbReference>
<dbReference type="Proteomes" id="UP000766336">
    <property type="component" value="Unassembled WGS sequence"/>
</dbReference>
<dbReference type="PIRSF" id="PIRSF016578">
    <property type="entry name" value="HsaA"/>
    <property type="match status" value="1"/>
</dbReference>
<accession>A0ABS5QFV8</accession>
<dbReference type="InterPro" id="IPR013107">
    <property type="entry name" value="Acyl-CoA_DH_C"/>
</dbReference>
<dbReference type="InterPro" id="IPR009100">
    <property type="entry name" value="AcylCoA_DH/oxidase_NM_dom_sf"/>
</dbReference>
<feature type="domain" description="Acyl-CoA dehydrogenase/oxidase N-terminal" evidence="4">
    <location>
        <begin position="18"/>
        <end position="95"/>
    </location>
</feature>
<dbReference type="Pfam" id="PF02770">
    <property type="entry name" value="Acyl-CoA_dh_M"/>
    <property type="match status" value="1"/>
</dbReference>
<dbReference type="Gene3D" id="2.40.110.10">
    <property type="entry name" value="Butyryl-CoA Dehydrogenase, subunit A, domain 2"/>
    <property type="match status" value="1"/>
</dbReference>
<dbReference type="InterPro" id="IPR037069">
    <property type="entry name" value="AcylCoA_DH/ox_N_sf"/>
</dbReference>
<evidence type="ECO:0000313" key="7">
    <source>
        <dbReference type="Proteomes" id="UP000766336"/>
    </source>
</evidence>
<evidence type="ECO:0000259" key="5">
    <source>
        <dbReference type="Pfam" id="PF08028"/>
    </source>
</evidence>
<evidence type="ECO:0000256" key="2">
    <source>
        <dbReference type="ARBA" id="ARBA00023002"/>
    </source>
</evidence>
<evidence type="ECO:0000256" key="1">
    <source>
        <dbReference type="ARBA" id="ARBA00022630"/>
    </source>
</evidence>